<reference evidence="3 4" key="1">
    <citation type="submission" date="2018-09" db="EMBL/GenBank/DDBJ databases">
        <title>Altererythrobacter spongiae sp. nov., isolated from a marine sponge.</title>
        <authorList>
            <person name="Zhuang L."/>
            <person name="Luo L."/>
        </authorList>
    </citation>
    <scope>NUCLEOTIDE SEQUENCE [LARGE SCALE GENOMIC DNA]</scope>
    <source>
        <strain evidence="3 4">HN-Y73</strain>
    </source>
</reference>
<dbReference type="InterPro" id="IPR002525">
    <property type="entry name" value="Transp_IS110-like_N"/>
</dbReference>
<dbReference type="AlphaFoldDB" id="A0A420E6D2"/>
<dbReference type="GO" id="GO:0006313">
    <property type="term" value="P:DNA transposition"/>
    <property type="evidence" value="ECO:0007669"/>
    <property type="project" value="InterPro"/>
</dbReference>
<evidence type="ECO:0000259" key="2">
    <source>
        <dbReference type="Pfam" id="PF02371"/>
    </source>
</evidence>
<comment type="caution">
    <text evidence="3">The sequence shown here is derived from an EMBL/GenBank/DDBJ whole genome shotgun (WGS) entry which is preliminary data.</text>
</comment>
<keyword evidence="4" id="KW-1185">Reference proteome</keyword>
<dbReference type="InterPro" id="IPR047650">
    <property type="entry name" value="Transpos_IS110"/>
</dbReference>
<dbReference type="OrthoDB" id="7410629at2"/>
<feature type="domain" description="Transposase IS110-like N-terminal" evidence="1">
    <location>
        <begin position="5"/>
        <end position="145"/>
    </location>
</feature>
<dbReference type="Proteomes" id="UP000284395">
    <property type="component" value="Unassembled WGS sequence"/>
</dbReference>
<dbReference type="NCBIfam" id="NF033542">
    <property type="entry name" value="transpos_IS110"/>
    <property type="match status" value="1"/>
</dbReference>
<evidence type="ECO:0000259" key="1">
    <source>
        <dbReference type="Pfam" id="PF01548"/>
    </source>
</evidence>
<dbReference type="EMBL" id="RAPF01000032">
    <property type="protein sequence ID" value="RKF13630.1"/>
    <property type="molecule type" value="Genomic_DNA"/>
</dbReference>
<protein>
    <submittedName>
        <fullName evidence="3">IS110 family transposase</fullName>
    </submittedName>
</protein>
<proteinExistence type="predicted"/>
<dbReference type="Pfam" id="PF02371">
    <property type="entry name" value="Transposase_20"/>
    <property type="match status" value="1"/>
</dbReference>
<accession>A0A420E6D2</accession>
<name>A0A420E6D2_9SPHN</name>
<gene>
    <name evidence="3" type="ORF">D6851_17480</name>
</gene>
<dbReference type="PANTHER" id="PTHR33055:SF13">
    <property type="entry name" value="TRANSPOSASE"/>
    <property type="match status" value="1"/>
</dbReference>
<dbReference type="InterPro" id="IPR003346">
    <property type="entry name" value="Transposase_20"/>
</dbReference>
<dbReference type="GO" id="GO:0004803">
    <property type="term" value="F:transposase activity"/>
    <property type="evidence" value="ECO:0007669"/>
    <property type="project" value="InterPro"/>
</dbReference>
<dbReference type="RefSeq" id="WP_120326104.1">
    <property type="nucleotide sequence ID" value="NZ_RAPF01000032.1"/>
</dbReference>
<dbReference type="PANTHER" id="PTHR33055">
    <property type="entry name" value="TRANSPOSASE FOR INSERTION SEQUENCE ELEMENT IS1111A"/>
    <property type="match status" value="1"/>
</dbReference>
<evidence type="ECO:0000313" key="3">
    <source>
        <dbReference type="EMBL" id="RKF13630.1"/>
    </source>
</evidence>
<feature type="domain" description="Transposase IS116/IS110/IS902 C-terminal" evidence="2">
    <location>
        <begin position="189"/>
        <end position="272"/>
    </location>
</feature>
<evidence type="ECO:0000313" key="4">
    <source>
        <dbReference type="Proteomes" id="UP000284395"/>
    </source>
</evidence>
<dbReference type="Pfam" id="PF01548">
    <property type="entry name" value="DEDD_Tnp_IS110"/>
    <property type="match status" value="1"/>
</dbReference>
<organism evidence="3 4">
    <name type="scientific">Altericroceibacterium spongiae</name>
    <dbReference type="NCBI Taxonomy" id="2320269"/>
    <lineage>
        <taxon>Bacteria</taxon>
        <taxon>Pseudomonadati</taxon>
        <taxon>Pseudomonadota</taxon>
        <taxon>Alphaproteobacteria</taxon>
        <taxon>Sphingomonadales</taxon>
        <taxon>Erythrobacteraceae</taxon>
        <taxon>Altericroceibacterium</taxon>
    </lineage>
</organism>
<sequence length="307" mass="33855">MQKIIGIDVSKDKLDGFNLPDGQHVQVTNDAKGHQALLRWIGKELDTLIVFEATGAYHRKLEIALAGASSLFVKVNPKQARRFAQATGRLAKTDRVDAAMLARMGLALNLTPQQPHRKSLYDLRDLLSSRRALIKDQTAARTRLATADVLLIKQQLKNRLAQIACDIGQINREMLARASSDDTMSRQVKILTSIPGIGVLTAITILIDMPEIGTLDNKQVASLAGLAPVSQSSGKWQGKERIQGGRAMLRRAIYMPALVATRVNPDMKAKYQQLISAGKEKKVALTAIMRKLIVLANALLRKNREWV</sequence>
<dbReference type="GO" id="GO:0003677">
    <property type="term" value="F:DNA binding"/>
    <property type="evidence" value="ECO:0007669"/>
    <property type="project" value="InterPro"/>
</dbReference>